<name>A0A135TRT2_9PEZI</name>
<keyword evidence="3" id="KW-1185">Reference proteome</keyword>
<organism evidence="2 3">
    <name type="scientific">Colletotrichum simmondsii</name>
    <dbReference type="NCBI Taxonomy" id="703756"/>
    <lineage>
        <taxon>Eukaryota</taxon>
        <taxon>Fungi</taxon>
        <taxon>Dikarya</taxon>
        <taxon>Ascomycota</taxon>
        <taxon>Pezizomycotina</taxon>
        <taxon>Sordariomycetes</taxon>
        <taxon>Hypocreomycetidae</taxon>
        <taxon>Glomerellales</taxon>
        <taxon>Glomerellaceae</taxon>
        <taxon>Colletotrichum</taxon>
        <taxon>Colletotrichum acutatum species complex</taxon>
    </lineage>
</organism>
<gene>
    <name evidence="2" type="ORF">CSIM01_01683</name>
</gene>
<reference evidence="2 3" key="1">
    <citation type="submission" date="2014-02" db="EMBL/GenBank/DDBJ databases">
        <title>The genome sequence of Colletotrichum simmondsii CBS122122.</title>
        <authorList>
            <person name="Baroncelli R."/>
            <person name="Thon M.R."/>
        </authorList>
    </citation>
    <scope>NUCLEOTIDE SEQUENCE [LARGE SCALE GENOMIC DNA]</scope>
    <source>
        <strain evidence="2 3">CBS122122</strain>
    </source>
</reference>
<accession>A0A135TRT2</accession>
<dbReference type="EMBL" id="JFBX01000081">
    <property type="protein sequence ID" value="KXH50834.1"/>
    <property type="molecule type" value="Genomic_DNA"/>
</dbReference>
<proteinExistence type="predicted"/>
<dbReference type="AlphaFoldDB" id="A0A135TRT2"/>
<comment type="caution">
    <text evidence="2">The sequence shown here is derived from an EMBL/GenBank/DDBJ whole genome shotgun (WGS) entry which is preliminary data.</text>
</comment>
<sequence length="142" mass="16826">MLLPTNRVTPLPPPRTLTDDWSSLRRQSEWDQPPCRKSTSMGCPEPFFLRLMGFRSRLRLYRRLQHRIWIQSAVESVPSSKKPRSWKRHARGLNLRKRPSAMVQHLVRMPRLPSSWQRLTLFMGLCRPLRTSLLSYHHCLTA</sequence>
<feature type="region of interest" description="Disordered" evidence="1">
    <location>
        <begin position="1"/>
        <end position="37"/>
    </location>
</feature>
<dbReference type="Proteomes" id="UP000070328">
    <property type="component" value="Unassembled WGS sequence"/>
</dbReference>
<evidence type="ECO:0000313" key="3">
    <source>
        <dbReference type="Proteomes" id="UP000070328"/>
    </source>
</evidence>
<evidence type="ECO:0000313" key="2">
    <source>
        <dbReference type="EMBL" id="KXH50834.1"/>
    </source>
</evidence>
<protein>
    <submittedName>
        <fullName evidence="2">Uncharacterized protein</fullName>
    </submittedName>
</protein>
<evidence type="ECO:0000256" key="1">
    <source>
        <dbReference type="SAM" id="MobiDB-lite"/>
    </source>
</evidence>